<dbReference type="PROSITE" id="PS50949">
    <property type="entry name" value="HTH_GNTR"/>
    <property type="match status" value="1"/>
</dbReference>
<dbReference type="AlphaFoldDB" id="A0A2V2FP13"/>
<dbReference type="PANTHER" id="PTHR38445">
    <property type="entry name" value="HTH-TYPE TRANSCRIPTIONAL REPRESSOR YTRA"/>
    <property type="match status" value="1"/>
</dbReference>
<accession>A0A2V2FP13</accession>
<dbReference type="EMBL" id="JALDAW010000023">
    <property type="protein sequence ID" value="MDY5169844.1"/>
    <property type="molecule type" value="Genomic_DNA"/>
</dbReference>
<dbReference type="EMBL" id="QJKH01000017">
    <property type="protein sequence ID" value="PXX75826.1"/>
    <property type="molecule type" value="Genomic_DNA"/>
</dbReference>
<dbReference type="InterPro" id="IPR036388">
    <property type="entry name" value="WH-like_DNA-bd_sf"/>
</dbReference>
<keyword evidence="3" id="KW-0804">Transcription</keyword>
<keyword evidence="1" id="KW-0805">Transcription regulation</keyword>
<dbReference type="Proteomes" id="UP001276902">
    <property type="component" value="Unassembled WGS sequence"/>
</dbReference>
<dbReference type="InterPro" id="IPR000524">
    <property type="entry name" value="Tscrpt_reg_HTH_GntR"/>
</dbReference>
<evidence type="ECO:0000256" key="2">
    <source>
        <dbReference type="ARBA" id="ARBA00023125"/>
    </source>
</evidence>
<evidence type="ECO:0000259" key="4">
    <source>
        <dbReference type="PROSITE" id="PS50949"/>
    </source>
</evidence>
<evidence type="ECO:0000313" key="5">
    <source>
        <dbReference type="EMBL" id="MDY5169844.1"/>
    </source>
</evidence>
<dbReference type="GeneID" id="94440540"/>
<keyword evidence="2" id="KW-0238">DNA-binding</keyword>
<dbReference type="PANTHER" id="PTHR38445:SF7">
    <property type="entry name" value="GNTR-FAMILY TRANSCRIPTIONAL REGULATOR"/>
    <property type="match status" value="1"/>
</dbReference>
<dbReference type="Gene3D" id="1.10.10.10">
    <property type="entry name" value="Winged helix-like DNA-binding domain superfamily/Winged helix DNA-binding domain"/>
    <property type="match status" value="1"/>
</dbReference>
<dbReference type="SUPFAM" id="SSF46785">
    <property type="entry name" value="Winged helix' DNA-binding domain"/>
    <property type="match status" value="1"/>
</dbReference>
<evidence type="ECO:0000256" key="3">
    <source>
        <dbReference type="ARBA" id="ARBA00023163"/>
    </source>
</evidence>
<comment type="caution">
    <text evidence="6">The sequence shown here is derived from an EMBL/GenBank/DDBJ whole genome shotgun (WGS) entry which is preliminary data.</text>
</comment>
<dbReference type="RefSeq" id="WP_022937362.1">
    <property type="nucleotide sequence ID" value="NZ_BAABZA010000001.1"/>
</dbReference>
<evidence type="ECO:0000313" key="7">
    <source>
        <dbReference type="Proteomes" id="UP000247612"/>
    </source>
</evidence>
<dbReference type="OrthoDB" id="9801546at2"/>
<evidence type="ECO:0000313" key="6">
    <source>
        <dbReference type="EMBL" id="PXX75826.1"/>
    </source>
</evidence>
<dbReference type="Pfam" id="PF00392">
    <property type="entry name" value="GntR"/>
    <property type="match status" value="1"/>
</dbReference>
<sequence>MFMLNPQDKAPIFAQLKKQIIEFIGLGILNPNDQLPSVRSLANELGINPNTVAKAYQELELQGYVYTVAGKGCFVSQVNIEADIQGNKIKEFKQVVMDCHKFNIEKELLISSIESIYEGGMKHAEN</sequence>
<feature type="domain" description="HTH gntR-type" evidence="4">
    <location>
        <begin position="10"/>
        <end position="78"/>
    </location>
</feature>
<dbReference type="GO" id="GO:0003677">
    <property type="term" value="F:DNA binding"/>
    <property type="evidence" value="ECO:0007669"/>
    <property type="project" value="UniProtKB-KW"/>
</dbReference>
<reference evidence="6 7" key="1">
    <citation type="submission" date="2018-05" db="EMBL/GenBank/DDBJ databases">
        <title>Genomic Encyclopedia of Type Strains, Phase IV (KMG-IV): sequencing the most valuable type-strain genomes for metagenomic binning, comparative biology and taxonomic classification.</title>
        <authorList>
            <person name="Goeker M."/>
        </authorList>
    </citation>
    <scope>NUCLEOTIDE SEQUENCE [LARGE SCALE GENOMIC DNA]</scope>
    <source>
        <strain evidence="6 7">JC118</strain>
    </source>
</reference>
<dbReference type="SMART" id="SM00345">
    <property type="entry name" value="HTH_GNTR"/>
    <property type="match status" value="1"/>
</dbReference>
<evidence type="ECO:0000256" key="1">
    <source>
        <dbReference type="ARBA" id="ARBA00023015"/>
    </source>
</evidence>
<protein>
    <submittedName>
        <fullName evidence="6">GntR family transcriptional regulator</fullName>
    </submittedName>
</protein>
<reference evidence="5" key="2">
    <citation type="submission" date="2022-03" db="EMBL/GenBank/DDBJ databases">
        <title>First case of bacteraemia caused by Dielma fastidiosa in a patient hospitalised with diverticulitis.</title>
        <authorList>
            <person name="Forman-Ankjaer B."/>
            <person name="Hvid-Jensen F."/>
            <person name="Kobel C.M."/>
            <person name="Greve T."/>
        </authorList>
    </citation>
    <scope>NUCLEOTIDE SEQUENCE</scope>
    <source>
        <strain evidence="5">AUH_DF_2021</strain>
    </source>
</reference>
<proteinExistence type="predicted"/>
<name>A0A2V2FP13_9FIRM</name>
<dbReference type="InterPro" id="IPR036390">
    <property type="entry name" value="WH_DNA-bd_sf"/>
</dbReference>
<dbReference type="STRING" id="1034346.GCA_000313565_01048"/>
<dbReference type="GO" id="GO:0003700">
    <property type="term" value="F:DNA-binding transcription factor activity"/>
    <property type="evidence" value="ECO:0007669"/>
    <property type="project" value="InterPro"/>
</dbReference>
<dbReference type="CDD" id="cd07377">
    <property type="entry name" value="WHTH_GntR"/>
    <property type="match status" value="1"/>
</dbReference>
<dbReference type="Proteomes" id="UP000247612">
    <property type="component" value="Unassembled WGS sequence"/>
</dbReference>
<gene>
    <name evidence="6" type="ORF">DES51_11710</name>
    <name evidence="5" type="ORF">MQE39_17130</name>
</gene>
<keyword evidence="7" id="KW-1185">Reference proteome</keyword>
<organism evidence="6 7">
    <name type="scientific">Dielma fastidiosa</name>
    <dbReference type="NCBI Taxonomy" id="1034346"/>
    <lineage>
        <taxon>Bacteria</taxon>
        <taxon>Bacillati</taxon>
        <taxon>Bacillota</taxon>
        <taxon>Erysipelotrichia</taxon>
        <taxon>Erysipelotrichales</taxon>
        <taxon>Erysipelotrichaceae</taxon>
        <taxon>Dielma</taxon>
    </lineage>
</organism>